<organism evidence="1 2">
    <name type="scientific">Deinococcus taklimakanensis</name>
    <dbReference type="NCBI Taxonomy" id="536443"/>
    <lineage>
        <taxon>Bacteria</taxon>
        <taxon>Thermotogati</taxon>
        <taxon>Deinococcota</taxon>
        <taxon>Deinococci</taxon>
        <taxon>Deinococcales</taxon>
        <taxon>Deinococcaceae</taxon>
        <taxon>Deinococcus</taxon>
    </lineage>
</organism>
<comment type="caution">
    <text evidence="1">The sequence shown here is derived from an EMBL/GenBank/DDBJ whole genome shotgun (WGS) entry which is preliminary data.</text>
</comment>
<reference evidence="2" key="1">
    <citation type="journal article" date="2019" name="Int. J. Syst. Evol. Microbiol.">
        <title>The Global Catalogue of Microorganisms (GCM) 10K type strain sequencing project: providing services to taxonomists for standard genome sequencing and annotation.</title>
        <authorList>
            <consortium name="The Broad Institute Genomics Platform"/>
            <consortium name="The Broad Institute Genome Sequencing Center for Infectious Disease"/>
            <person name="Wu L."/>
            <person name="Ma J."/>
        </authorList>
    </citation>
    <scope>NUCLEOTIDE SEQUENCE [LARGE SCALE GENOMIC DNA]</scope>
    <source>
        <strain evidence="2">KCTC 33842</strain>
    </source>
</reference>
<evidence type="ECO:0000313" key="1">
    <source>
        <dbReference type="EMBL" id="MFD2610075.1"/>
    </source>
</evidence>
<dbReference type="InterPro" id="IPR013783">
    <property type="entry name" value="Ig-like_fold"/>
</dbReference>
<dbReference type="PROSITE" id="PS51257">
    <property type="entry name" value="PROKAR_LIPOPROTEIN"/>
    <property type="match status" value="1"/>
</dbReference>
<keyword evidence="2" id="KW-1185">Reference proteome</keyword>
<evidence type="ECO:0000313" key="2">
    <source>
        <dbReference type="Proteomes" id="UP001597475"/>
    </source>
</evidence>
<dbReference type="EMBL" id="JBHUMK010000049">
    <property type="protein sequence ID" value="MFD2610075.1"/>
    <property type="molecule type" value="Genomic_DNA"/>
</dbReference>
<proteinExistence type="predicted"/>
<gene>
    <name evidence="1" type="ORF">ACFSR9_11600</name>
</gene>
<dbReference type="Gene3D" id="2.60.40.10">
    <property type="entry name" value="Immunoglobulins"/>
    <property type="match status" value="1"/>
</dbReference>
<name>A0ABW5P504_9DEIO</name>
<protein>
    <submittedName>
        <fullName evidence="1">Uncharacterized protein</fullName>
    </submittedName>
</protein>
<accession>A0ABW5P504</accession>
<sequence>MRRTSPPAPVALAVTLMPLLLGSCNRTTDTFKPRITINSESGGSGVSRQNKLTVDGYALDDTGVTGVTVDGKPVALLPGTGKLAHFRFEADMRSGKGEYTIVARDAAGNKDTLVLPITVDGQSPTITVTRFERSGNVVRVSGVAQDNNSVSEVIVDGNRLNITPGRRVEFYAETTGIYADLQVTDAAGNVTKKRAQ</sequence>
<dbReference type="RefSeq" id="WP_386845953.1">
    <property type="nucleotide sequence ID" value="NZ_JBHUMK010000049.1"/>
</dbReference>
<dbReference type="Proteomes" id="UP001597475">
    <property type="component" value="Unassembled WGS sequence"/>
</dbReference>